<name>A0A7W2FAD7_9BURK</name>
<dbReference type="Pfam" id="PF11253">
    <property type="entry name" value="DUF3052"/>
    <property type="match status" value="1"/>
</dbReference>
<sequence length="194" mass="20938">MKRELISKRLHISVEQIATAIASAPDQVDDPDCAYDPNDAASVKTYWANASAILPGQHRFQQNRQSGQAMTEKTIAEKMYVHKAGSIAVLNREAGSSSLLAALPADKLAAADEAAELVLLFATSQQELATLLPQAKARMAPKAALWVAYRKGGAKRNIGLHRDTIREHAATIGLDSVAIVAIDDDWSALRLKQV</sequence>
<dbReference type="RefSeq" id="WP_182153892.1">
    <property type="nucleotide sequence ID" value="NZ_JACEZU010000006.1"/>
</dbReference>
<organism evidence="1 2">
    <name type="scientific">Rugamonas apoptosis</name>
    <dbReference type="NCBI Taxonomy" id="2758570"/>
    <lineage>
        <taxon>Bacteria</taxon>
        <taxon>Pseudomonadati</taxon>
        <taxon>Pseudomonadota</taxon>
        <taxon>Betaproteobacteria</taxon>
        <taxon>Burkholderiales</taxon>
        <taxon>Oxalobacteraceae</taxon>
        <taxon>Telluria group</taxon>
        <taxon>Rugamonas</taxon>
    </lineage>
</organism>
<protein>
    <submittedName>
        <fullName evidence="1">DUF3052 family protein</fullName>
    </submittedName>
</protein>
<gene>
    <name evidence="1" type="ORF">H3H39_13425</name>
</gene>
<dbReference type="AlphaFoldDB" id="A0A7W2FAD7"/>
<comment type="caution">
    <text evidence="1">The sequence shown here is derived from an EMBL/GenBank/DDBJ whole genome shotgun (WGS) entry which is preliminary data.</text>
</comment>
<reference evidence="1 2" key="1">
    <citation type="submission" date="2020-07" db="EMBL/GenBank/DDBJ databases">
        <title>Novel species isolated from subtropical streams in China.</title>
        <authorList>
            <person name="Lu H."/>
        </authorList>
    </citation>
    <scope>NUCLEOTIDE SEQUENCE [LARGE SCALE GENOMIC DNA]</scope>
    <source>
        <strain evidence="1 2">LX47W</strain>
    </source>
</reference>
<dbReference type="EMBL" id="JACEZU010000006">
    <property type="protein sequence ID" value="MBA5688046.1"/>
    <property type="molecule type" value="Genomic_DNA"/>
</dbReference>
<evidence type="ECO:0000313" key="2">
    <source>
        <dbReference type="Proteomes" id="UP000573499"/>
    </source>
</evidence>
<evidence type="ECO:0000313" key="1">
    <source>
        <dbReference type="EMBL" id="MBA5688046.1"/>
    </source>
</evidence>
<accession>A0A7W2FAD7</accession>
<dbReference type="InterPro" id="IPR021412">
    <property type="entry name" value="DUF3052"/>
</dbReference>
<dbReference type="Proteomes" id="UP000573499">
    <property type="component" value="Unassembled WGS sequence"/>
</dbReference>
<keyword evidence="2" id="KW-1185">Reference proteome</keyword>
<proteinExistence type="predicted"/>